<keyword evidence="4" id="KW-1185">Reference proteome</keyword>
<dbReference type="SUPFAM" id="SSF51197">
    <property type="entry name" value="Clavaminate synthase-like"/>
    <property type="match status" value="1"/>
</dbReference>
<keyword evidence="2" id="KW-0408">Iron</keyword>
<gene>
    <name evidence="3" type="ORF">GH975_11510</name>
</gene>
<dbReference type="Proteomes" id="UP000388235">
    <property type="component" value="Chromosome"/>
</dbReference>
<dbReference type="GO" id="GO:0016706">
    <property type="term" value="F:2-oxoglutarate-dependent dioxygenase activity"/>
    <property type="evidence" value="ECO:0007669"/>
    <property type="project" value="UniProtKB-ARBA"/>
</dbReference>
<name>A0A5Q2QGK8_9GAMM</name>
<dbReference type="InterPro" id="IPR008775">
    <property type="entry name" value="Phytyl_CoA_dOase-like"/>
</dbReference>
<organism evidence="3 4">
    <name type="scientific">Litorivicinus lipolyticus</name>
    <dbReference type="NCBI Taxonomy" id="418701"/>
    <lineage>
        <taxon>Bacteria</taxon>
        <taxon>Pseudomonadati</taxon>
        <taxon>Pseudomonadota</taxon>
        <taxon>Gammaproteobacteria</taxon>
        <taxon>Oceanospirillales</taxon>
        <taxon>Litorivicinaceae</taxon>
        <taxon>Litorivicinus</taxon>
    </lineage>
</organism>
<dbReference type="GO" id="GO:0005506">
    <property type="term" value="F:iron ion binding"/>
    <property type="evidence" value="ECO:0007669"/>
    <property type="project" value="UniProtKB-ARBA"/>
</dbReference>
<keyword evidence="1" id="KW-0479">Metal-binding</keyword>
<sequence length="273" mass="29876">MLPSPGFRHLPAVLTDHQRAGLQASINRMIEGFDLAASTAVFSTAADAQTRDRYFLDSARGVSPFLEAGCVDASGALTRPKAECINKIGHALHDHDEAFAALGRHPAVVAALRQVADEPWALMQSMVIMKPPGIGGEVRWHQDGTFLSDQPESVIGFWFALEDATPDNACLQFKVDGHLDPLSERYRVEHADGSNRFEALAPLAWPDADGSETRYAPCKAGDALMFGGRIAHASSTNQSSRSRRAITLHFRRAATDWCRDNWLQRAALPDFLV</sequence>
<protein>
    <submittedName>
        <fullName evidence="3">Phytanoyl-CoA dioxygenase family protein</fullName>
    </submittedName>
</protein>
<evidence type="ECO:0000256" key="2">
    <source>
        <dbReference type="ARBA" id="ARBA00023004"/>
    </source>
</evidence>
<proteinExistence type="predicted"/>
<dbReference type="PANTHER" id="PTHR20883:SF15">
    <property type="entry name" value="PHYTANOYL-COA DIOXYGENASE DOMAIN-CONTAINING PROTEIN 1"/>
    <property type="match status" value="1"/>
</dbReference>
<dbReference type="Gene3D" id="2.60.120.620">
    <property type="entry name" value="q2cbj1_9rhob like domain"/>
    <property type="match status" value="1"/>
</dbReference>
<reference evidence="3 4" key="1">
    <citation type="submission" date="2019-11" db="EMBL/GenBank/DDBJ databases">
        <authorList>
            <person name="Khan S.A."/>
            <person name="Jeon C.O."/>
            <person name="Chun B.H."/>
        </authorList>
    </citation>
    <scope>NUCLEOTIDE SEQUENCE [LARGE SCALE GENOMIC DNA]</scope>
    <source>
        <strain evidence="3 4">IMCC 1097</strain>
    </source>
</reference>
<evidence type="ECO:0000313" key="3">
    <source>
        <dbReference type="EMBL" id="QGG81156.1"/>
    </source>
</evidence>
<evidence type="ECO:0000256" key="1">
    <source>
        <dbReference type="ARBA" id="ARBA00022723"/>
    </source>
</evidence>
<dbReference type="Pfam" id="PF05721">
    <property type="entry name" value="PhyH"/>
    <property type="match status" value="1"/>
</dbReference>
<evidence type="ECO:0000313" key="4">
    <source>
        <dbReference type="Proteomes" id="UP000388235"/>
    </source>
</evidence>
<keyword evidence="3" id="KW-0560">Oxidoreductase</keyword>
<dbReference type="PANTHER" id="PTHR20883">
    <property type="entry name" value="PHYTANOYL-COA DIOXYGENASE DOMAIN CONTAINING 1"/>
    <property type="match status" value="1"/>
</dbReference>
<dbReference type="AlphaFoldDB" id="A0A5Q2QGK8"/>
<dbReference type="OrthoDB" id="9791262at2"/>
<dbReference type="EMBL" id="CP045871">
    <property type="protein sequence ID" value="QGG81156.1"/>
    <property type="molecule type" value="Genomic_DNA"/>
</dbReference>
<accession>A0A5Q2QGK8</accession>
<dbReference type="RefSeq" id="WP_153714659.1">
    <property type="nucleotide sequence ID" value="NZ_CP045871.1"/>
</dbReference>
<dbReference type="KEGG" id="llp:GH975_11510"/>
<keyword evidence="3" id="KW-0223">Dioxygenase</keyword>